<dbReference type="SUPFAM" id="SSF53720">
    <property type="entry name" value="ALDH-like"/>
    <property type="match status" value="1"/>
</dbReference>
<reference evidence="6 7" key="1">
    <citation type="submission" date="2013-02" db="EMBL/GenBank/DDBJ databases">
        <authorList>
            <person name="Fiebig A."/>
            <person name="Goeker M."/>
            <person name="Klenk H.-P.P."/>
        </authorList>
    </citation>
    <scope>NUCLEOTIDE SEQUENCE [LARGE SCALE GENOMIC DNA]</scope>
    <source>
        <strain evidence="6 7">DSM 19309</strain>
    </source>
</reference>
<evidence type="ECO:0000259" key="5">
    <source>
        <dbReference type="Pfam" id="PF00171"/>
    </source>
</evidence>
<keyword evidence="2 4" id="KW-0560">Oxidoreductase</keyword>
<dbReference type="NCBIfam" id="TIGR01780">
    <property type="entry name" value="SSADH"/>
    <property type="match status" value="1"/>
</dbReference>
<dbReference type="InterPro" id="IPR016162">
    <property type="entry name" value="Ald_DH_N"/>
</dbReference>
<organism evidence="6 7">
    <name type="scientific">Rubellimicrobium mesophilum DSM 19309</name>
    <dbReference type="NCBI Taxonomy" id="442562"/>
    <lineage>
        <taxon>Bacteria</taxon>
        <taxon>Pseudomonadati</taxon>
        <taxon>Pseudomonadota</taxon>
        <taxon>Alphaproteobacteria</taxon>
        <taxon>Rhodobacterales</taxon>
        <taxon>Roseobacteraceae</taxon>
        <taxon>Rubellimicrobium</taxon>
    </lineage>
</organism>
<protein>
    <submittedName>
        <fullName evidence="6">Succinate-semialdehyde dehydrogenase (NADP+)</fullName>
        <ecNumber evidence="6">1.2.1.16</ecNumber>
    </submittedName>
</protein>
<dbReference type="InterPro" id="IPR050740">
    <property type="entry name" value="Aldehyde_DH_Superfamily"/>
</dbReference>
<evidence type="ECO:0000256" key="1">
    <source>
        <dbReference type="ARBA" id="ARBA00009986"/>
    </source>
</evidence>
<evidence type="ECO:0000256" key="2">
    <source>
        <dbReference type="ARBA" id="ARBA00023002"/>
    </source>
</evidence>
<dbReference type="InterPro" id="IPR010102">
    <property type="entry name" value="Succ_semiAld_DH"/>
</dbReference>
<comment type="caution">
    <text evidence="6">The sequence shown here is derived from an EMBL/GenBank/DDBJ whole genome shotgun (WGS) entry which is preliminary data.</text>
</comment>
<dbReference type="InterPro" id="IPR015590">
    <property type="entry name" value="Aldehyde_DH_dom"/>
</dbReference>
<dbReference type="Gene3D" id="3.40.605.10">
    <property type="entry name" value="Aldehyde Dehydrogenase, Chain A, domain 1"/>
    <property type="match status" value="1"/>
</dbReference>
<dbReference type="Pfam" id="PF00171">
    <property type="entry name" value="Aldedh"/>
    <property type="match status" value="1"/>
</dbReference>
<dbReference type="GO" id="GO:0004777">
    <property type="term" value="F:succinate-semialdehyde dehydrogenase (NAD+) activity"/>
    <property type="evidence" value="ECO:0007669"/>
    <property type="project" value="TreeGrafter"/>
</dbReference>
<evidence type="ECO:0000313" key="7">
    <source>
        <dbReference type="Proteomes" id="UP000019666"/>
    </source>
</evidence>
<dbReference type="InterPro" id="IPR016163">
    <property type="entry name" value="Ald_DH_C"/>
</dbReference>
<comment type="similarity">
    <text evidence="1 4">Belongs to the aldehyde dehydrogenase family.</text>
</comment>
<dbReference type="RefSeq" id="WP_037277851.1">
    <property type="nucleotide sequence ID" value="NZ_KK088543.1"/>
</dbReference>
<dbReference type="PANTHER" id="PTHR43353">
    <property type="entry name" value="SUCCINATE-SEMIALDEHYDE DEHYDROGENASE, MITOCHONDRIAL"/>
    <property type="match status" value="1"/>
</dbReference>
<dbReference type="EMBL" id="AOSK01000030">
    <property type="protein sequence ID" value="EYD77329.1"/>
    <property type="molecule type" value="Genomic_DNA"/>
</dbReference>
<evidence type="ECO:0000256" key="4">
    <source>
        <dbReference type="RuleBase" id="RU003345"/>
    </source>
</evidence>
<evidence type="ECO:0000313" key="6">
    <source>
        <dbReference type="EMBL" id="EYD77329.1"/>
    </source>
</evidence>
<evidence type="ECO:0000256" key="3">
    <source>
        <dbReference type="PROSITE-ProRule" id="PRU10007"/>
    </source>
</evidence>
<gene>
    <name evidence="6" type="ORF">Rumeso_01036</name>
</gene>
<name>A0A017HU92_9RHOB</name>
<dbReference type="HOGENOM" id="CLU_005391_0_0_5"/>
<dbReference type="EC" id="1.2.1.16" evidence="6"/>
<feature type="active site" evidence="3">
    <location>
        <position position="265"/>
    </location>
</feature>
<dbReference type="PROSITE" id="PS00070">
    <property type="entry name" value="ALDEHYDE_DEHYDR_CYS"/>
    <property type="match status" value="1"/>
</dbReference>
<dbReference type="Gene3D" id="3.40.309.10">
    <property type="entry name" value="Aldehyde Dehydrogenase, Chain A, domain 2"/>
    <property type="match status" value="1"/>
</dbReference>
<dbReference type="PANTHER" id="PTHR43353:SF5">
    <property type="entry name" value="SUCCINATE-SEMIALDEHYDE DEHYDROGENASE, MITOCHONDRIAL"/>
    <property type="match status" value="1"/>
</dbReference>
<dbReference type="InterPro" id="IPR016161">
    <property type="entry name" value="Ald_DH/histidinol_DH"/>
</dbReference>
<keyword evidence="7" id="KW-1185">Reference proteome</keyword>
<dbReference type="FunFam" id="3.40.309.10:FF:000004">
    <property type="entry name" value="Succinate-semialdehyde dehydrogenase I"/>
    <property type="match status" value="1"/>
</dbReference>
<sequence>MLDHVTDLSSLLKRPDLLVERAYVAGEWVQSDAGRTFDVVNPARGDVIARVADLSRAEIARAIDAAHAAQKPWAARTGKERAKILHRWYELMMEHQEDLAILMTAEQGKPLSESRGEVAYGAAYVEWFAEEAKRIYGETIPGHLPDKRITVIKQPIGVAAGITPWNFPNAMIARKVAPALAAGCAFVSRPASQTPLSALAMAKLAEEAGVPKGVFSVVTSTAASEAGKEFCENPKVRKLTFTGSTEVGRVLLRQAADQVMKCSMELGGNAPFIVFDDADLDAAVQGAIVSKFRNNGQTCVCANRIYVQAGVYDAFAGKLAEAVGRMRVGDGLEQGTDLGPLIEPKAADKVKEHLEDALAKGAKVLTGGHGHPLGGNFFEPTIVTGATGEMLVAREETFGPFAPLFRFEDEADVIAQANDTIFGLACYFYARDLSRVIRVQEALEYGMVGVNTGLISTEVAPFGGVKQSGLGREGSRHGIEDYLEMKYICTQV</sequence>
<dbReference type="CDD" id="cd07103">
    <property type="entry name" value="ALDH_F5_SSADH_GabD"/>
    <property type="match status" value="1"/>
</dbReference>
<dbReference type="STRING" id="442562.Rumeso_01036"/>
<dbReference type="InterPro" id="IPR016160">
    <property type="entry name" value="Ald_DH_CS_CYS"/>
</dbReference>
<dbReference type="AlphaFoldDB" id="A0A017HU92"/>
<dbReference type="FunFam" id="3.40.605.10:FF:000005">
    <property type="entry name" value="Succinate-semialdehyde dehydrogenase I"/>
    <property type="match status" value="1"/>
</dbReference>
<dbReference type="GO" id="GO:0009450">
    <property type="term" value="P:gamma-aminobutyric acid catabolic process"/>
    <property type="evidence" value="ECO:0007669"/>
    <property type="project" value="InterPro"/>
</dbReference>
<proteinExistence type="inferred from homology"/>
<dbReference type="InterPro" id="IPR029510">
    <property type="entry name" value="Ald_DH_CS_GLU"/>
</dbReference>
<dbReference type="PROSITE" id="PS00687">
    <property type="entry name" value="ALDEHYDE_DEHYDR_GLU"/>
    <property type="match status" value="1"/>
</dbReference>
<dbReference type="GO" id="GO:0005829">
    <property type="term" value="C:cytosol"/>
    <property type="evidence" value="ECO:0007669"/>
    <property type="project" value="TreeGrafter"/>
</dbReference>
<accession>A0A017HU92</accession>
<dbReference type="PATRIC" id="fig|442562.3.peg.1028"/>
<dbReference type="Proteomes" id="UP000019666">
    <property type="component" value="Unassembled WGS sequence"/>
</dbReference>
<feature type="domain" description="Aldehyde dehydrogenase" evidence="5">
    <location>
        <begin position="28"/>
        <end position="488"/>
    </location>
</feature>
<dbReference type="OrthoDB" id="9812625at2"/>